<accession>S8AX96</accession>
<feature type="compositionally biased region" description="Acidic residues" evidence="1">
    <location>
        <begin position="642"/>
        <end position="652"/>
    </location>
</feature>
<feature type="compositionally biased region" description="Polar residues" evidence="1">
    <location>
        <begin position="922"/>
        <end position="933"/>
    </location>
</feature>
<gene>
    <name evidence="3" type="ORF">PDE_05912</name>
</gene>
<feature type="compositionally biased region" description="Acidic residues" evidence="1">
    <location>
        <begin position="1150"/>
        <end position="1168"/>
    </location>
</feature>
<feature type="compositionally biased region" description="Acidic residues" evidence="1">
    <location>
        <begin position="388"/>
        <end position="412"/>
    </location>
</feature>
<dbReference type="Proteomes" id="UP000019376">
    <property type="component" value="Unassembled WGS sequence"/>
</dbReference>
<name>S8AX96_PENO1</name>
<dbReference type="Pfam" id="PF24054">
    <property type="entry name" value="DUF7357"/>
    <property type="match status" value="1"/>
</dbReference>
<dbReference type="PhylomeDB" id="S8AX96"/>
<feature type="compositionally biased region" description="Low complexity" evidence="1">
    <location>
        <begin position="370"/>
        <end position="387"/>
    </location>
</feature>
<sequence>MRLHLVISRHGLPVTRILWTTTSSSSALGEYGSHQPASASMVASSRTPNIAFANGGYTIAQLLEDVNEVVPLETEPTIFDPEFSGQWGLEDYVVEVGGSECLHFMEVDGLLRDGDEVVIRALQLADLRARRICGRHQITGDGKHLIDGVPFGMPFYKRTTSTRPAITIPPRKKRRTVFSGWNQGPVYGQDGAHDGPHGDRAGDEEWLPENNVPFGKELSVLPADHEVSDMGTVIRHPVNYSGDVDELMDDSEEESYQTGSGEDEADIDDEADELEDELKALKEEFEISEPRIIGISSQPRESTGPALRASSIAKRPLSSESQGKSSLAGASSLSSKRSAGNEGSSPRISKAVRFNRGTPLPSMATVQALENEAASSSTESSDSSDSSAESEDEEDEDEDENSSDEGSSDDEVSASSSADPDDSNDTGTTSSSEDTSESEAEMPNLPASRKPQPYLVNPPGMGSTRTKKSNMRFKQRRRLSKLKELGILPENADFAALREWEDKNGGFHIPEGTSVLSAPASTAQRKEDEQREFEARREKLLRDLATGGVNVDEAPGKKRKQPSQSVDHDSVEKTAATKDATTAETSDRRKLDIESSRRMLFGSLGVRTPKTEDDVEATRRKLAAQASTVHSQRAKAPQPREEDLDEESDANDDWEKKLVIKAVECIHDDVVMTAPPFPFEQRWDGDADALIRQRNGWGKKRKRKQRVHIYDGDGQDEYDDHYGHEAYGDHANEAHRLNYDDEWPTAEDDTTQLGGHQSNPEASSVDDLPMMPHDPSTLADLPQKDIKVGSIIAYQRLEMSKATNWQPRLSEYRVAEVHEVLGDGNLKIRRALRDRRPKAETVDSEDDQPRTYSGFEMPGMDDDGEEDDGFDEVNVADLAGPKLLRPATMSVNDVANDEAGENGKSRDAAKEGSTVSVVEDSMPNNEPDMSSPPSIDVDMDETTFVTLETADSRLPSPRGSTTGAAVAASSRTPAAARVVITRSRYADDEYSESPAVPSPVFSGFHSARSSPGARLGRRYHDAGDSGLDGHTLIGDQSMLAVDPSNQDWSTHTSFLSANQSFSDTQQDSTQQDRQVVENDHIFASNESLVSVVHHPAEAVESHLTKPSPSPSAIPESPTSTKEQEDGKASPAQGSSIKELLNIGWPAPGDTDAERDEVDDDANDQDDQDSLIHSNQSRDLSSRLSSRSITSAQRALGSSPCLAVDSLQELVSPTTSTRSRRPRQSSPSLLDASQTSQVIDLTQSPLLRPSPDASALQSDQQPSAEKNTENDHPSSSGKARQSLGRIQEMAEVVVSPGPSQKAKKKKKKRRVGTDA</sequence>
<feature type="region of interest" description="Disordered" evidence="1">
    <location>
        <begin position="986"/>
        <end position="1022"/>
    </location>
</feature>
<feature type="compositionally biased region" description="Basic and acidic residues" evidence="1">
    <location>
        <begin position="609"/>
        <end position="619"/>
    </location>
</feature>
<feature type="region of interest" description="Disordered" evidence="1">
    <location>
        <begin position="290"/>
        <end position="475"/>
    </location>
</feature>
<feature type="region of interest" description="Disordered" evidence="1">
    <location>
        <begin position="1093"/>
        <end position="1314"/>
    </location>
</feature>
<feature type="region of interest" description="Disordered" evidence="1">
    <location>
        <begin position="744"/>
        <end position="767"/>
    </location>
</feature>
<feature type="compositionally biased region" description="Basic and acidic residues" evidence="1">
    <location>
        <begin position="524"/>
        <end position="542"/>
    </location>
</feature>
<feature type="compositionally biased region" description="Polar residues" evidence="1">
    <location>
        <begin position="1254"/>
        <end position="1264"/>
    </location>
</feature>
<feature type="region of interest" description="Disordered" evidence="1">
    <location>
        <begin position="891"/>
        <end position="973"/>
    </location>
</feature>
<feature type="compositionally biased region" description="Basic and acidic residues" evidence="1">
    <location>
        <begin position="585"/>
        <end position="597"/>
    </location>
</feature>
<feature type="region of interest" description="Disordered" evidence="1">
    <location>
        <begin position="835"/>
        <end position="867"/>
    </location>
</feature>
<organism evidence="3 4">
    <name type="scientific">Penicillium oxalicum (strain 114-2 / CGMCC 5302)</name>
    <name type="common">Penicillium decumbens</name>
    <dbReference type="NCBI Taxonomy" id="933388"/>
    <lineage>
        <taxon>Eukaryota</taxon>
        <taxon>Fungi</taxon>
        <taxon>Dikarya</taxon>
        <taxon>Ascomycota</taxon>
        <taxon>Pezizomycotina</taxon>
        <taxon>Eurotiomycetes</taxon>
        <taxon>Eurotiomycetidae</taxon>
        <taxon>Eurotiales</taxon>
        <taxon>Aspergillaceae</taxon>
        <taxon>Penicillium</taxon>
    </lineage>
</organism>
<dbReference type="HOGENOM" id="CLU_002397_1_1_1"/>
<dbReference type="OrthoDB" id="3365616at2759"/>
<feature type="region of interest" description="Disordered" evidence="1">
    <location>
        <begin position="1059"/>
        <end position="1081"/>
    </location>
</feature>
<evidence type="ECO:0000313" key="4">
    <source>
        <dbReference type="Proteomes" id="UP000019376"/>
    </source>
</evidence>
<feature type="compositionally biased region" description="Basic and acidic residues" evidence="1">
    <location>
        <begin position="566"/>
        <end position="576"/>
    </location>
</feature>
<feature type="compositionally biased region" description="Basic and acidic residues" evidence="1">
    <location>
        <begin position="901"/>
        <end position="910"/>
    </location>
</feature>
<feature type="region of interest" description="Disordered" evidence="1">
    <location>
        <begin position="240"/>
        <end position="266"/>
    </location>
</feature>
<evidence type="ECO:0000313" key="3">
    <source>
        <dbReference type="EMBL" id="EPS30958.1"/>
    </source>
</evidence>
<feature type="compositionally biased region" description="Acidic residues" evidence="1">
    <location>
        <begin position="243"/>
        <end position="266"/>
    </location>
</feature>
<feature type="compositionally biased region" description="Polar residues" evidence="1">
    <location>
        <begin position="751"/>
        <end position="762"/>
    </location>
</feature>
<evidence type="ECO:0000259" key="2">
    <source>
        <dbReference type="Pfam" id="PF24054"/>
    </source>
</evidence>
<feature type="compositionally biased region" description="Basic residues" evidence="1">
    <location>
        <begin position="1300"/>
        <end position="1314"/>
    </location>
</feature>
<feature type="compositionally biased region" description="Low complexity" evidence="1">
    <location>
        <begin position="1059"/>
        <end position="1073"/>
    </location>
</feature>
<feature type="region of interest" description="Disordered" evidence="1">
    <location>
        <begin position="505"/>
        <end position="653"/>
    </location>
</feature>
<feature type="domain" description="DUF7357" evidence="2">
    <location>
        <begin position="1"/>
        <end position="171"/>
    </location>
</feature>
<feature type="compositionally biased region" description="Polar residues" evidence="1">
    <location>
        <begin position="1230"/>
        <end position="1244"/>
    </location>
</feature>
<keyword evidence="4" id="KW-1185">Reference proteome</keyword>
<feature type="compositionally biased region" description="Basic residues" evidence="1">
    <location>
        <begin position="465"/>
        <end position="475"/>
    </location>
</feature>
<feature type="compositionally biased region" description="Low complexity" evidence="1">
    <location>
        <begin position="321"/>
        <end position="340"/>
    </location>
</feature>
<protein>
    <recommendedName>
        <fullName evidence="2">DUF7357 domain-containing protein</fullName>
    </recommendedName>
</protein>
<feature type="compositionally biased region" description="Polar residues" evidence="1">
    <location>
        <begin position="514"/>
        <end position="523"/>
    </location>
</feature>
<dbReference type="InterPro" id="IPR055781">
    <property type="entry name" value="DUF7357"/>
</dbReference>
<proteinExistence type="predicted"/>
<reference evidence="3 4" key="1">
    <citation type="journal article" date="2013" name="PLoS ONE">
        <title>Genomic and secretomic analyses reveal unique features of the lignocellulolytic enzyme system of Penicillium decumbens.</title>
        <authorList>
            <person name="Liu G."/>
            <person name="Zhang L."/>
            <person name="Wei X."/>
            <person name="Zou G."/>
            <person name="Qin Y."/>
            <person name="Ma L."/>
            <person name="Li J."/>
            <person name="Zheng H."/>
            <person name="Wang S."/>
            <person name="Wang C."/>
            <person name="Xun L."/>
            <person name="Zhao G.-P."/>
            <person name="Zhou Z."/>
            <person name="Qu Y."/>
        </authorList>
    </citation>
    <scope>NUCLEOTIDE SEQUENCE [LARGE SCALE GENOMIC DNA]</scope>
    <source>
        <strain evidence="4">114-2 / CGMCC 5302</strain>
    </source>
</reference>
<feature type="compositionally biased region" description="Low complexity" evidence="1">
    <location>
        <begin position="1176"/>
        <end position="1187"/>
    </location>
</feature>
<feature type="compositionally biased region" description="Low complexity" evidence="1">
    <location>
        <begin position="1110"/>
        <end position="1119"/>
    </location>
</feature>
<dbReference type="eggNOG" id="ENOG502SF1H">
    <property type="taxonomic scope" value="Eukaryota"/>
</dbReference>
<dbReference type="STRING" id="933388.S8AX96"/>
<evidence type="ECO:0000256" key="1">
    <source>
        <dbReference type="SAM" id="MobiDB-lite"/>
    </source>
</evidence>
<feature type="compositionally biased region" description="Low complexity" evidence="1">
    <location>
        <begin position="958"/>
        <end position="973"/>
    </location>
</feature>
<feature type="compositionally biased region" description="Basic and acidic residues" evidence="1">
    <location>
        <begin position="1094"/>
        <end position="1103"/>
    </location>
</feature>
<dbReference type="EMBL" id="KB644412">
    <property type="protein sequence ID" value="EPS30958.1"/>
    <property type="molecule type" value="Genomic_DNA"/>
</dbReference>